<dbReference type="Proteomes" id="UP000006873">
    <property type="component" value="Chromosome"/>
</dbReference>
<reference evidence="1 2" key="2">
    <citation type="journal article" date="2011" name="J. Bacteriol.">
        <title>Complete genome sequence of a carbon monoxide-utilizing acetogen, Eubacterium limosum KIST612.</title>
        <authorList>
            <person name="Roh H."/>
            <person name="Ko H.J."/>
            <person name="Kim D."/>
            <person name="Choi D.G."/>
            <person name="Park S."/>
            <person name="Kim S."/>
            <person name="Chang I.S."/>
            <person name="Choi I.G."/>
        </authorList>
    </citation>
    <scope>NUCLEOTIDE SEQUENCE [LARGE SCALE GENOMIC DNA]</scope>
    <source>
        <strain evidence="1 2">KIST612</strain>
    </source>
</reference>
<evidence type="ECO:0000313" key="2">
    <source>
        <dbReference type="Proteomes" id="UP000006873"/>
    </source>
</evidence>
<dbReference type="KEGG" id="elm:ELI_2382"/>
<protein>
    <submittedName>
        <fullName evidence="1">Uncharacterized protein</fullName>
    </submittedName>
</protein>
<reference key="1">
    <citation type="submission" date="2010-09" db="EMBL/GenBank/DDBJ databases">
        <authorList>
            <person name="Roh H."/>
            <person name="Ko H.-J."/>
            <person name="Kim D."/>
            <person name="Choi D.G."/>
            <person name="Park S."/>
            <person name="Kim S."/>
            <person name="Kim K.H."/>
            <person name="Chang I.S."/>
            <person name="Choi I.-G."/>
        </authorList>
    </citation>
    <scope>NUCLEOTIDE SEQUENCE</scope>
    <source>
        <strain>KIST612</strain>
    </source>
</reference>
<evidence type="ECO:0000313" key="1">
    <source>
        <dbReference type="EMBL" id="ADO37364.1"/>
    </source>
</evidence>
<accession>E3GDY2</accession>
<gene>
    <name evidence="1" type="ordered locus">ELI_2382</name>
</gene>
<proteinExistence type="predicted"/>
<dbReference type="HOGENOM" id="CLU_3328049_0_0_9"/>
<keyword evidence="2" id="KW-1185">Reference proteome</keyword>
<sequence>MTPSLLKPLSTFYKPQFKKAPNILHPICLKKQQKIEKS</sequence>
<dbReference type="AlphaFoldDB" id="E3GDY2"/>
<dbReference type="EMBL" id="CP002273">
    <property type="protein sequence ID" value="ADO37364.1"/>
    <property type="molecule type" value="Genomic_DNA"/>
</dbReference>
<name>E3GDY2_9FIRM</name>
<organism evidence="1 2">
    <name type="scientific">Eubacterium callanderi</name>
    <dbReference type="NCBI Taxonomy" id="53442"/>
    <lineage>
        <taxon>Bacteria</taxon>
        <taxon>Bacillati</taxon>
        <taxon>Bacillota</taxon>
        <taxon>Clostridia</taxon>
        <taxon>Eubacteriales</taxon>
        <taxon>Eubacteriaceae</taxon>
        <taxon>Eubacterium</taxon>
    </lineage>
</organism>